<reference evidence="2 3" key="1">
    <citation type="journal article" date="2001" name="FEMS Microbiol. Lett.">
        <title>Oceanobacillus iheyensis gen. nov., sp. nov., a deep-sea extremely halotolerant and alkaliphilic species isolated from a depth of 1050 m on the Iheya Ridge.</title>
        <authorList>
            <person name="Lu J."/>
            <person name="Nogi Y."/>
            <person name="Takami H."/>
        </authorList>
    </citation>
    <scope>NUCLEOTIDE SEQUENCE [LARGE SCALE GENOMIC DNA]</scope>
    <source>
        <strain evidence="3">DSM 14371 / CIP 107618 / JCM 11309 / KCTC 3954 / HTE831</strain>
    </source>
</reference>
<proteinExistence type="predicted"/>
<gene>
    <name evidence="2" type="ordered locus">OB3330</name>
</gene>
<reference evidence="2 3" key="2">
    <citation type="journal article" date="2002" name="Nucleic Acids Res.">
        <title>Genome sequence of Oceanobacillus iheyensis isolated from the Iheya Ridge and its unexpected adaptive capabilities to extreme environments.</title>
        <authorList>
            <person name="Takami H."/>
            <person name="Takaki Y."/>
            <person name="Uchiyama I."/>
        </authorList>
    </citation>
    <scope>NUCLEOTIDE SEQUENCE [LARGE SCALE GENOMIC DNA]</scope>
    <source>
        <strain evidence="3">DSM 14371 / CIP 107618 / JCM 11309 / KCTC 3954 / HTE831</strain>
    </source>
</reference>
<dbReference type="SMART" id="SM00530">
    <property type="entry name" value="HTH_XRE"/>
    <property type="match status" value="1"/>
</dbReference>
<protein>
    <recommendedName>
        <fullName evidence="1">HTH cro/C1-type domain-containing protein</fullName>
    </recommendedName>
</protein>
<dbReference type="AlphaFoldDB" id="Q8ELA1"/>
<accession>Q8ELA1</accession>
<dbReference type="HOGENOM" id="CLU_189140_0_0_9"/>
<dbReference type="GO" id="GO:0003677">
    <property type="term" value="F:DNA binding"/>
    <property type="evidence" value="ECO:0007669"/>
    <property type="project" value="InterPro"/>
</dbReference>
<dbReference type="InterPro" id="IPR010982">
    <property type="entry name" value="Lambda_DNA-bd_dom_sf"/>
</dbReference>
<dbReference type="RefSeq" id="WP_011067727.1">
    <property type="nucleotide sequence ID" value="NC_004193.1"/>
</dbReference>
<dbReference type="eggNOG" id="COG1396">
    <property type="taxonomic scope" value="Bacteria"/>
</dbReference>
<dbReference type="KEGG" id="oih:OB3330"/>
<evidence type="ECO:0000313" key="2">
    <source>
        <dbReference type="EMBL" id="BAC15286.1"/>
    </source>
</evidence>
<dbReference type="Pfam" id="PF01381">
    <property type="entry name" value="HTH_3"/>
    <property type="match status" value="1"/>
</dbReference>
<dbReference type="EMBL" id="BA000028">
    <property type="protein sequence ID" value="BAC15286.1"/>
    <property type="molecule type" value="Genomic_DNA"/>
</dbReference>
<dbReference type="PROSITE" id="PS50943">
    <property type="entry name" value="HTH_CROC1"/>
    <property type="match status" value="1"/>
</dbReference>
<dbReference type="Gene3D" id="1.10.260.40">
    <property type="entry name" value="lambda repressor-like DNA-binding domains"/>
    <property type="match status" value="1"/>
</dbReference>
<keyword evidence="3" id="KW-1185">Reference proteome</keyword>
<dbReference type="Proteomes" id="UP000000822">
    <property type="component" value="Chromosome"/>
</dbReference>
<feature type="domain" description="HTH cro/C1-type" evidence="1">
    <location>
        <begin position="21"/>
        <end position="78"/>
    </location>
</feature>
<dbReference type="SUPFAM" id="SSF47413">
    <property type="entry name" value="lambda repressor-like DNA-binding domains"/>
    <property type="match status" value="1"/>
</dbReference>
<dbReference type="InterPro" id="IPR001387">
    <property type="entry name" value="Cro/C1-type_HTH"/>
</dbReference>
<dbReference type="OrthoDB" id="72638at2"/>
<organism evidence="2 3">
    <name type="scientific">Oceanobacillus iheyensis (strain DSM 14371 / CIP 107618 / JCM 11309 / KCTC 3954 / HTE831)</name>
    <dbReference type="NCBI Taxonomy" id="221109"/>
    <lineage>
        <taxon>Bacteria</taxon>
        <taxon>Bacillati</taxon>
        <taxon>Bacillota</taxon>
        <taxon>Bacilli</taxon>
        <taxon>Bacillales</taxon>
        <taxon>Bacillaceae</taxon>
        <taxon>Oceanobacillus</taxon>
    </lineage>
</organism>
<evidence type="ECO:0000259" key="1">
    <source>
        <dbReference type="PROSITE" id="PS50943"/>
    </source>
</evidence>
<name>Q8ELA1_OCEIH</name>
<dbReference type="CDD" id="cd00093">
    <property type="entry name" value="HTH_XRE"/>
    <property type="match status" value="1"/>
</dbReference>
<evidence type="ECO:0000313" key="3">
    <source>
        <dbReference type="Proteomes" id="UP000000822"/>
    </source>
</evidence>
<sequence length="89" mass="10596">MVKRQKNKFINDPYYKMGLKLRELREHNKMTISDLAELMDVSVKTISNYENGYNRMTIEAIIKIYRNSVFGEKDLEELLDLFIVSIFDN</sequence>